<protein>
    <recommendedName>
        <fullName evidence="8">Pyroglutamyl-peptidase I</fullName>
    </recommendedName>
</protein>
<gene>
    <name evidence="6" type="ORF">MKZ38_008763</name>
</gene>
<comment type="similarity">
    <text evidence="1">Belongs to the peptidase C15 family.</text>
</comment>
<evidence type="ECO:0000256" key="3">
    <source>
        <dbReference type="ARBA" id="ARBA00022801"/>
    </source>
</evidence>
<dbReference type="Pfam" id="PF01470">
    <property type="entry name" value="Peptidase_C15"/>
    <property type="match status" value="1"/>
</dbReference>
<dbReference type="SUPFAM" id="SSF53182">
    <property type="entry name" value="Pyrrolidone carboxyl peptidase (pyroglutamate aminopeptidase)"/>
    <property type="match status" value="1"/>
</dbReference>
<evidence type="ECO:0000256" key="5">
    <source>
        <dbReference type="SAM" id="MobiDB-lite"/>
    </source>
</evidence>
<proteinExistence type="inferred from homology"/>
<keyword evidence="3" id="KW-0378">Hydrolase</keyword>
<evidence type="ECO:0008006" key="8">
    <source>
        <dbReference type="Google" id="ProtNLM"/>
    </source>
</evidence>
<dbReference type="AlphaFoldDB" id="A0AAD5RUT8"/>
<evidence type="ECO:0000313" key="6">
    <source>
        <dbReference type="EMBL" id="KAJ2904142.1"/>
    </source>
</evidence>
<dbReference type="PANTHER" id="PTHR23402:SF1">
    <property type="entry name" value="PYROGLUTAMYL-PEPTIDASE I"/>
    <property type="match status" value="1"/>
</dbReference>
<evidence type="ECO:0000256" key="1">
    <source>
        <dbReference type="ARBA" id="ARBA00006641"/>
    </source>
</evidence>
<reference evidence="6" key="1">
    <citation type="submission" date="2022-07" db="EMBL/GenBank/DDBJ databases">
        <title>Draft genome sequence of Zalerion maritima ATCC 34329, a (micro)plastics degrading marine fungus.</title>
        <authorList>
            <person name="Paco A."/>
            <person name="Goncalves M.F.M."/>
            <person name="Rocha-Santos T.A.P."/>
            <person name="Alves A."/>
        </authorList>
    </citation>
    <scope>NUCLEOTIDE SEQUENCE</scope>
    <source>
        <strain evidence="6">ATCC 34329</strain>
    </source>
</reference>
<dbReference type="InterPro" id="IPR036440">
    <property type="entry name" value="Peptidase_C15-like_sf"/>
</dbReference>
<accession>A0AAD5RUT8</accession>
<dbReference type="EMBL" id="JAKWBI020000061">
    <property type="protein sequence ID" value="KAJ2904142.1"/>
    <property type="molecule type" value="Genomic_DNA"/>
</dbReference>
<evidence type="ECO:0000313" key="7">
    <source>
        <dbReference type="Proteomes" id="UP001201980"/>
    </source>
</evidence>
<dbReference type="GO" id="GO:0008234">
    <property type="term" value="F:cysteine-type peptidase activity"/>
    <property type="evidence" value="ECO:0007669"/>
    <property type="project" value="UniProtKB-KW"/>
</dbReference>
<feature type="compositionally biased region" description="Basic and acidic residues" evidence="5">
    <location>
        <begin position="99"/>
        <end position="110"/>
    </location>
</feature>
<name>A0AAD5RUT8_9PEZI</name>
<keyword evidence="7" id="KW-1185">Reference proteome</keyword>
<dbReference type="Proteomes" id="UP001201980">
    <property type="component" value="Unassembled WGS sequence"/>
</dbReference>
<evidence type="ECO:0000256" key="4">
    <source>
        <dbReference type="ARBA" id="ARBA00022807"/>
    </source>
</evidence>
<sequence>MGSRSPLQRHEPSSDDEFNVLVTGFGSAQPFKDTYPKNPSWEIAASLPEYLPLANPHNPDQRSRPKLPPVRIYVHPAPIRVSYRTVRAIVPKLWAGTATREDSDSDRDVPLDSPVHRTPNREANGPTPATRIDIVVHIGMAGPRHTYQVEMLGHRDGYAMSDVDGKMLGDDSPNPETGRRPCDEDDWAWKGTPNHLVTDVDIKDVHRRWMELLPGSVPLILSTDPGRYLCDFIYFSSLAYLYRREERRRVVFLHVPCDPDEKMLQKGRQVALGLIQALVESHAVKKKLEEVEP</sequence>
<feature type="region of interest" description="Disordered" evidence="5">
    <location>
        <begin position="98"/>
        <end position="128"/>
    </location>
</feature>
<keyword evidence="4" id="KW-0788">Thiol protease</keyword>
<dbReference type="PANTHER" id="PTHR23402">
    <property type="entry name" value="PROTEASE FAMILY C15 PYROGLUTAMYL-PEPTIDASE I-RELATED"/>
    <property type="match status" value="1"/>
</dbReference>
<dbReference type="GO" id="GO:0006508">
    <property type="term" value="P:proteolysis"/>
    <property type="evidence" value="ECO:0007669"/>
    <property type="project" value="UniProtKB-KW"/>
</dbReference>
<keyword evidence="2" id="KW-0645">Protease</keyword>
<evidence type="ECO:0000256" key="2">
    <source>
        <dbReference type="ARBA" id="ARBA00022670"/>
    </source>
</evidence>
<dbReference type="Gene3D" id="3.40.630.20">
    <property type="entry name" value="Peptidase C15, pyroglutamyl peptidase I-like"/>
    <property type="match status" value="1"/>
</dbReference>
<dbReference type="InterPro" id="IPR016125">
    <property type="entry name" value="Peptidase_C15-like"/>
</dbReference>
<comment type="caution">
    <text evidence="6">The sequence shown here is derived from an EMBL/GenBank/DDBJ whole genome shotgun (WGS) entry which is preliminary data.</text>
</comment>
<organism evidence="6 7">
    <name type="scientific">Zalerion maritima</name>
    <dbReference type="NCBI Taxonomy" id="339359"/>
    <lineage>
        <taxon>Eukaryota</taxon>
        <taxon>Fungi</taxon>
        <taxon>Dikarya</taxon>
        <taxon>Ascomycota</taxon>
        <taxon>Pezizomycotina</taxon>
        <taxon>Sordariomycetes</taxon>
        <taxon>Lulworthiomycetidae</taxon>
        <taxon>Lulworthiales</taxon>
        <taxon>Lulworthiaceae</taxon>
        <taxon>Zalerion</taxon>
    </lineage>
</organism>